<evidence type="ECO:0000313" key="4">
    <source>
        <dbReference type="EMBL" id="KAF9416483.1"/>
    </source>
</evidence>
<dbReference type="InterPro" id="IPR001254">
    <property type="entry name" value="Trypsin_dom"/>
</dbReference>
<dbReference type="PROSITE" id="PS00134">
    <property type="entry name" value="TRYPSIN_HIS"/>
    <property type="match status" value="2"/>
</dbReference>
<dbReference type="SUPFAM" id="SSF50494">
    <property type="entry name" value="Trypsin-like serine proteases"/>
    <property type="match status" value="2"/>
</dbReference>
<comment type="similarity">
    <text evidence="2">Belongs to the peptidase S1 family. CLIP subfamily.</text>
</comment>
<dbReference type="InterPro" id="IPR051487">
    <property type="entry name" value="Ser/Thr_Proteases_Immune/Dev"/>
</dbReference>
<evidence type="ECO:0000256" key="2">
    <source>
        <dbReference type="ARBA" id="ARBA00024195"/>
    </source>
</evidence>
<protein>
    <recommendedName>
        <fullName evidence="3">Peptidase S1 domain-containing protein</fullName>
    </recommendedName>
</protein>
<dbReference type="Proteomes" id="UP000648187">
    <property type="component" value="Unassembled WGS sequence"/>
</dbReference>
<dbReference type="InterPro" id="IPR018114">
    <property type="entry name" value="TRYPSIN_HIS"/>
</dbReference>
<gene>
    <name evidence="4" type="ORF">HW555_006150</name>
</gene>
<organism evidence="4 5">
    <name type="scientific">Spodoptera exigua</name>
    <name type="common">Beet armyworm</name>
    <name type="synonym">Noctua fulgens</name>
    <dbReference type="NCBI Taxonomy" id="7107"/>
    <lineage>
        <taxon>Eukaryota</taxon>
        <taxon>Metazoa</taxon>
        <taxon>Ecdysozoa</taxon>
        <taxon>Arthropoda</taxon>
        <taxon>Hexapoda</taxon>
        <taxon>Insecta</taxon>
        <taxon>Pterygota</taxon>
        <taxon>Neoptera</taxon>
        <taxon>Endopterygota</taxon>
        <taxon>Lepidoptera</taxon>
        <taxon>Glossata</taxon>
        <taxon>Ditrysia</taxon>
        <taxon>Noctuoidea</taxon>
        <taxon>Noctuidae</taxon>
        <taxon>Amphipyrinae</taxon>
        <taxon>Spodoptera</taxon>
    </lineage>
</organism>
<dbReference type="GO" id="GO:0004252">
    <property type="term" value="F:serine-type endopeptidase activity"/>
    <property type="evidence" value="ECO:0007669"/>
    <property type="project" value="InterPro"/>
</dbReference>
<sequence>MTFPTPENVLYEDDVSIFFDQADVNARIVGGTPAAVGGHPHMVAMTSGAIVRSFHCGASLISQRTVLTAAHCIDAVFREGALLDTFRLNIGSNLWNGGTDYVVARNVTHPNWYRPTIKEDIGVLITAIDVALSNLVQPVPLTYDFIGGGVSSIIAGWGRVRAGGAISRQLLELRTRTLDGADCMIHVARASVVLNSFSAPHIDSRFEICALHSPGFGTCNGDSGSALRRARDGHQFGIVSWGFACALGAPDMYVRISTYQNWLRSVIFKYVLGVVKHGLQSGTSAIPTPEDSFFEEDDLSIFFDQTDVNARIVGGTPAAVGGHPHMVAMTSGAIVRSFHCGASLITQRTVLTAAHCIDAVFREGALVSTFRLNIGSNLWNGGTDYVVARNVTHPNWYRPTIKEDIGVLITAIDVALSSQVQPVPLTYDFIGGEVPSILAGWGRVRAGGAISRQLLELRTSTLDGADCMIHAARAAITLNSLNSPPVDPRFEICAYHSAGFGACNGDSGSALRRASDGHQFGIVSWGFPCALGAPDMYVRVSFYQNWLRSVIV</sequence>
<dbReference type="PANTHER" id="PTHR24256">
    <property type="entry name" value="TRYPTASE-RELATED"/>
    <property type="match status" value="1"/>
</dbReference>
<dbReference type="GO" id="GO:0006508">
    <property type="term" value="P:proteolysis"/>
    <property type="evidence" value="ECO:0007669"/>
    <property type="project" value="InterPro"/>
</dbReference>
<dbReference type="SMART" id="SM00020">
    <property type="entry name" value="Tryp_SPc"/>
    <property type="match status" value="2"/>
</dbReference>
<evidence type="ECO:0000259" key="3">
    <source>
        <dbReference type="PROSITE" id="PS50240"/>
    </source>
</evidence>
<keyword evidence="1" id="KW-1015">Disulfide bond</keyword>
<accession>A0A835GJ46</accession>
<dbReference type="InterPro" id="IPR043504">
    <property type="entry name" value="Peptidase_S1_PA_chymotrypsin"/>
</dbReference>
<dbReference type="CDD" id="cd00190">
    <property type="entry name" value="Tryp_SPc"/>
    <property type="match status" value="2"/>
</dbReference>
<comment type="caution">
    <text evidence="4">The sequence shown here is derived from an EMBL/GenBank/DDBJ whole genome shotgun (WGS) entry which is preliminary data.</text>
</comment>
<dbReference type="AlphaFoldDB" id="A0A835GJ46"/>
<name>A0A835GJ46_SPOEX</name>
<dbReference type="Pfam" id="PF00089">
    <property type="entry name" value="Trypsin"/>
    <property type="match status" value="2"/>
</dbReference>
<keyword evidence="5" id="KW-1185">Reference proteome</keyword>
<reference evidence="4" key="1">
    <citation type="submission" date="2020-08" db="EMBL/GenBank/DDBJ databases">
        <title>Spodoptera exigua strain:BAW_Kor-Di-RS1 Genome sequencing and assembly.</title>
        <authorList>
            <person name="Kim J."/>
            <person name="Nam H.Y."/>
            <person name="Kwon M."/>
            <person name="Choi J.H."/>
            <person name="Cho S.R."/>
            <person name="Kim G.-H."/>
        </authorList>
    </citation>
    <scope>NUCLEOTIDE SEQUENCE</scope>
    <source>
        <strain evidence="4">BAW_Kor-Di-RS1</strain>
        <tissue evidence="4">Whole-body</tissue>
    </source>
</reference>
<dbReference type="Gene3D" id="2.40.10.10">
    <property type="entry name" value="Trypsin-like serine proteases"/>
    <property type="match status" value="4"/>
</dbReference>
<dbReference type="InterPro" id="IPR009003">
    <property type="entry name" value="Peptidase_S1_PA"/>
</dbReference>
<feature type="domain" description="Peptidase S1" evidence="3">
    <location>
        <begin position="28"/>
        <end position="268"/>
    </location>
</feature>
<dbReference type="EMBL" id="JACKWZ010000089">
    <property type="protein sequence ID" value="KAF9416483.1"/>
    <property type="molecule type" value="Genomic_DNA"/>
</dbReference>
<proteinExistence type="inferred from homology"/>
<dbReference type="InterPro" id="IPR001314">
    <property type="entry name" value="Peptidase_S1A"/>
</dbReference>
<feature type="domain" description="Peptidase S1" evidence="3">
    <location>
        <begin position="312"/>
        <end position="552"/>
    </location>
</feature>
<dbReference type="PRINTS" id="PR00722">
    <property type="entry name" value="CHYMOTRYPSIN"/>
</dbReference>
<evidence type="ECO:0000313" key="5">
    <source>
        <dbReference type="Proteomes" id="UP000648187"/>
    </source>
</evidence>
<evidence type="ECO:0000256" key="1">
    <source>
        <dbReference type="ARBA" id="ARBA00023157"/>
    </source>
</evidence>
<dbReference type="PROSITE" id="PS50240">
    <property type="entry name" value="TRYPSIN_DOM"/>
    <property type="match status" value="2"/>
</dbReference>